<evidence type="ECO:0000313" key="3">
    <source>
        <dbReference type="Proteomes" id="UP001210925"/>
    </source>
</evidence>
<evidence type="ECO:0000256" key="1">
    <source>
        <dbReference type="SAM" id="Phobius"/>
    </source>
</evidence>
<evidence type="ECO:0000313" key="2">
    <source>
        <dbReference type="EMBL" id="KAJ3254241.1"/>
    </source>
</evidence>
<reference evidence="2" key="1">
    <citation type="submission" date="2020-05" db="EMBL/GenBank/DDBJ databases">
        <title>Phylogenomic resolution of chytrid fungi.</title>
        <authorList>
            <person name="Stajich J.E."/>
            <person name="Amses K."/>
            <person name="Simmons R."/>
            <person name="Seto K."/>
            <person name="Myers J."/>
            <person name="Bonds A."/>
            <person name="Quandt C.A."/>
            <person name="Barry K."/>
            <person name="Liu P."/>
            <person name="Grigoriev I."/>
            <person name="Longcore J.E."/>
            <person name="James T.Y."/>
        </authorList>
    </citation>
    <scope>NUCLEOTIDE SEQUENCE</scope>
    <source>
        <strain evidence="2">PLAUS21</strain>
    </source>
</reference>
<feature type="transmembrane region" description="Helical" evidence="1">
    <location>
        <begin position="123"/>
        <end position="143"/>
    </location>
</feature>
<keyword evidence="3" id="KW-1185">Reference proteome</keyword>
<dbReference type="Proteomes" id="UP001210925">
    <property type="component" value="Unassembled WGS sequence"/>
</dbReference>
<feature type="transmembrane region" description="Helical" evidence="1">
    <location>
        <begin position="73"/>
        <end position="93"/>
    </location>
</feature>
<proteinExistence type="predicted"/>
<keyword evidence="1" id="KW-1133">Transmembrane helix</keyword>
<name>A0AAD5Y606_9FUNG</name>
<gene>
    <name evidence="2" type="ORF">HK103_007294</name>
</gene>
<accession>A0AAD5Y606</accession>
<sequence>MNSLLSAFRRTATLNLKKYPRPVYSRPLTSITLHSKKVDFSPVKRLLPSLVKEFKKPYSTRKHSTITMETPKLPTVVTGLSIIGGITLVPLIIPVLSASMAYSASILVLAMTLGATYSLLTSILLLLTIAAVIIAIPTYDLYCEAKKITRLGRITSDWTVVPFEDRGIISYANHEYLPKKIRLNDIDEELKQNEFYELYEHVGTILSRQTSFKGTVSLQKNCFGWYKYSIPFDLDSIRMKNHEFIIYQVR</sequence>
<protein>
    <submittedName>
        <fullName evidence="2">Uncharacterized protein</fullName>
    </submittedName>
</protein>
<keyword evidence="1" id="KW-0472">Membrane</keyword>
<dbReference type="EMBL" id="JADGKB010000089">
    <property type="protein sequence ID" value="KAJ3254241.1"/>
    <property type="molecule type" value="Genomic_DNA"/>
</dbReference>
<comment type="caution">
    <text evidence="2">The sequence shown here is derived from an EMBL/GenBank/DDBJ whole genome shotgun (WGS) entry which is preliminary data.</text>
</comment>
<keyword evidence="1" id="KW-0812">Transmembrane</keyword>
<organism evidence="2 3">
    <name type="scientific">Boothiomyces macroporosus</name>
    <dbReference type="NCBI Taxonomy" id="261099"/>
    <lineage>
        <taxon>Eukaryota</taxon>
        <taxon>Fungi</taxon>
        <taxon>Fungi incertae sedis</taxon>
        <taxon>Chytridiomycota</taxon>
        <taxon>Chytridiomycota incertae sedis</taxon>
        <taxon>Chytridiomycetes</taxon>
        <taxon>Rhizophydiales</taxon>
        <taxon>Terramycetaceae</taxon>
        <taxon>Boothiomyces</taxon>
    </lineage>
</organism>
<dbReference type="AlphaFoldDB" id="A0AAD5Y606"/>